<dbReference type="Proteomes" id="UP001178461">
    <property type="component" value="Chromosome 17"/>
</dbReference>
<name>A0AA35PT17_9SAUR</name>
<sequence>MNYRSNALQTTSCQFSQATMQNPAATSFYSVFPFPPLPLPIVINIRGGNKITLLLHQFVEQHQTDLYLYCRPNKLPKLHSQFVMPKLLRVARDRQQVESMIGCRPLSPVFNIQS</sequence>
<dbReference type="AlphaFoldDB" id="A0AA35PT17"/>
<accession>A0AA35PT17</accession>
<gene>
    <name evidence="1" type="ORF">PODLI_1B029649</name>
</gene>
<evidence type="ECO:0000313" key="1">
    <source>
        <dbReference type="EMBL" id="CAI5796823.1"/>
    </source>
</evidence>
<keyword evidence="2" id="KW-1185">Reference proteome</keyword>
<protein>
    <submittedName>
        <fullName evidence="1">Uncharacterized protein</fullName>
    </submittedName>
</protein>
<reference evidence="1" key="1">
    <citation type="submission" date="2022-12" db="EMBL/GenBank/DDBJ databases">
        <authorList>
            <person name="Alioto T."/>
            <person name="Alioto T."/>
            <person name="Gomez Garrido J."/>
        </authorList>
    </citation>
    <scope>NUCLEOTIDE SEQUENCE</scope>
</reference>
<proteinExistence type="predicted"/>
<dbReference type="EMBL" id="OX395142">
    <property type="protein sequence ID" value="CAI5796823.1"/>
    <property type="molecule type" value="Genomic_DNA"/>
</dbReference>
<evidence type="ECO:0000313" key="2">
    <source>
        <dbReference type="Proteomes" id="UP001178461"/>
    </source>
</evidence>
<organism evidence="1 2">
    <name type="scientific">Podarcis lilfordi</name>
    <name type="common">Lilford's wall lizard</name>
    <dbReference type="NCBI Taxonomy" id="74358"/>
    <lineage>
        <taxon>Eukaryota</taxon>
        <taxon>Metazoa</taxon>
        <taxon>Chordata</taxon>
        <taxon>Craniata</taxon>
        <taxon>Vertebrata</taxon>
        <taxon>Euteleostomi</taxon>
        <taxon>Lepidosauria</taxon>
        <taxon>Squamata</taxon>
        <taxon>Bifurcata</taxon>
        <taxon>Unidentata</taxon>
        <taxon>Episquamata</taxon>
        <taxon>Laterata</taxon>
        <taxon>Lacertibaenia</taxon>
        <taxon>Lacertidae</taxon>
        <taxon>Podarcis</taxon>
    </lineage>
</organism>